<name>A0ABV7SF74_9ACTN</name>
<feature type="compositionally biased region" description="Pro residues" evidence="1">
    <location>
        <begin position="544"/>
        <end position="560"/>
    </location>
</feature>
<comment type="caution">
    <text evidence="3">The sequence shown here is derived from an EMBL/GenBank/DDBJ whole genome shotgun (WGS) entry which is preliminary data.</text>
</comment>
<sequence length="744" mass="78922">MSGIAVQLVSAAPPSEISAPTQCRAVFVPSRPARTGRVAFWLPEGAAPPTMTPGPVDELTVVLPGDGRLRLVTVPAVLLPVRAALPVLTRARVTGQAHSTAVFWGAAAVLALRLTARGLLLPGLTDDDHHAWRVGPLSAEDLEHVRELAAAMPAEAHAVPLDRCEPLRLPDPERLLRAFLDAVADTLPRSPAAALAAGGPAFAAPKTQHLPEQRAWAADVAAGHDTGVRLSLRVEVPGLTSAPPEEAGPSFRAVLQVHSVSDPALVADASAVWAGHAAFDPRARMDVLLALRRAARAWAPLAPLLSAPVPDAVEFADEEVAELLGAGTRLLAGAGVDVHWPRELARGLTVHAVIGPPDDEREPGSPASDPPAFLSADAPLAFNWRFALGDQRLTREELDRPAEANRPLVRLRDQWVLVDPEEVRRARTAVERAGHLAALLDREMPPHLVEDATAAGLELLPGLGDLEAACDCGAWDHCRHTAALCHQMARLLDRDPFVLLLMRGRGERTLLDDLQIRGHAPAEETLPVGVDAVEAYAAGDIRPPLPALPDLPAEPGPPPSLDSEVRPAPGVDPGVLEFLAARAAEEAHRLLSEALVPGSEGPPGEEELTLAQDAVRLAATGPQAAVTARLAEGSGRTPEALALAVRAWRYGGPAALSVLEDAWTPAPDTLARARAALESSWDDDERPRLRVSGNHWTVVGGRAQLRLGRDGRWWPYREEKCHWVPAGSASRDPATALAALRAEP</sequence>
<dbReference type="EMBL" id="JBHRWR010000010">
    <property type="protein sequence ID" value="MFC3575188.1"/>
    <property type="molecule type" value="Genomic_DNA"/>
</dbReference>
<dbReference type="PANTHER" id="PTHR38133:SF1">
    <property type="entry name" value="SLR1429 PROTEIN"/>
    <property type="match status" value="1"/>
</dbReference>
<keyword evidence="4" id="KW-1185">Reference proteome</keyword>
<dbReference type="Pfam" id="PF12419">
    <property type="entry name" value="DUF3670"/>
    <property type="match status" value="1"/>
</dbReference>
<evidence type="ECO:0000256" key="1">
    <source>
        <dbReference type="SAM" id="MobiDB-lite"/>
    </source>
</evidence>
<organism evidence="3 4">
    <name type="scientific">Streptomyces yaanensis</name>
    <dbReference type="NCBI Taxonomy" id="1142239"/>
    <lineage>
        <taxon>Bacteria</taxon>
        <taxon>Bacillati</taxon>
        <taxon>Actinomycetota</taxon>
        <taxon>Actinomycetes</taxon>
        <taxon>Kitasatosporales</taxon>
        <taxon>Streptomycetaceae</taxon>
        <taxon>Streptomyces</taxon>
    </lineage>
</organism>
<protein>
    <submittedName>
        <fullName evidence="3">SNF2 helicase-associated domain-containing protein</fullName>
    </submittedName>
</protein>
<evidence type="ECO:0000313" key="3">
    <source>
        <dbReference type="EMBL" id="MFC3575188.1"/>
    </source>
</evidence>
<keyword evidence="3" id="KW-0067">ATP-binding</keyword>
<keyword evidence="3" id="KW-0547">Nucleotide-binding</keyword>
<evidence type="ECO:0000313" key="4">
    <source>
        <dbReference type="Proteomes" id="UP001595701"/>
    </source>
</evidence>
<feature type="region of interest" description="Disordered" evidence="1">
    <location>
        <begin position="544"/>
        <end position="564"/>
    </location>
</feature>
<keyword evidence="3" id="KW-0378">Hydrolase</keyword>
<dbReference type="PANTHER" id="PTHR38133">
    <property type="entry name" value="SLR1429 PROTEIN"/>
    <property type="match status" value="1"/>
</dbReference>
<dbReference type="GO" id="GO:0004386">
    <property type="term" value="F:helicase activity"/>
    <property type="evidence" value="ECO:0007669"/>
    <property type="project" value="UniProtKB-KW"/>
</dbReference>
<accession>A0ABV7SF74</accession>
<reference evidence="4" key="1">
    <citation type="journal article" date="2019" name="Int. J. Syst. Evol. Microbiol.">
        <title>The Global Catalogue of Microorganisms (GCM) 10K type strain sequencing project: providing services to taxonomists for standard genome sequencing and annotation.</title>
        <authorList>
            <consortium name="The Broad Institute Genomics Platform"/>
            <consortium name="The Broad Institute Genome Sequencing Center for Infectious Disease"/>
            <person name="Wu L."/>
            <person name="Ma J."/>
        </authorList>
    </citation>
    <scope>NUCLEOTIDE SEQUENCE [LARGE SCALE GENOMIC DNA]</scope>
    <source>
        <strain evidence="4">CGMCC 4.7035</strain>
    </source>
</reference>
<evidence type="ECO:0000259" key="2">
    <source>
        <dbReference type="Pfam" id="PF12419"/>
    </source>
</evidence>
<feature type="domain" description="DUF3670" evidence="2">
    <location>
        <begin position="309"/>
        <end position="435"/>
    </location>
</feature>
<dbReference type="InterPro" id="IPR022138">
    <property type="entry name" value="DUF3670"/>
</dbReference>
<dbReference type="Proteomes" id="UP001595701">
    <property type="component" value="Unassembled WGS sequence"/>
</dbReference>
<gene>
    <name evidence="3" type="ORF">ACFOZ0_18280</name>
</gene>
<dbReference type="RefSeq" id="WP_310771088.1">
    <property type="nucleotide sequence ID" value="NZ_JBHRWR010000010.1"/>
</dbReference>
<keyword evidence="3" id="KW-0347">Helicase</keyword>
<proteinExistence type="predicted"/>